<dbReference type="GO" id="GO:0005198">
    <property type="term" value="F:structural molecule activity"/>
    <property type="evidence" value="ECO:0007669"/>
    <property type="project" value="InterPro"/>
</dbReference>
<dbReference type="Proteomes" id="UP000298631">
    <property type="component" value="Plasmid unnamed1"/>
</dbReference>
<keyword evidence="3" id="KW-1185">Reference proteome</keyword>
<reference evidence="2 3" key="1">
    <citation type="submission" date="2019-05" db="EMBL/GenBank/DDBJ databases">
        <title>Pseudorhodobacter turbinis sp. nov., isolated from the gut of the Korean turban shell.</title>
        <authorList>
            <person name="Jeong Y.-S."/>
            <person name="Kang W.-R."/>
            <person name="Bae J.-W."/>
        </authorList>
    </citation>
    <scope>NUCLEOTIDE SEQUENCE [LARGE SCALE GENOMIC DNA]</scope>
    <source>
        <strain evidence="2 3">S12M18</strain>
        <plasmid evidence="2 3">unnamed1</plasmid>
    </source>
</reference>
<organism evidence="2 3">
    <name type="scientific">Pseudorhodobacter turbinis</name>
    <dbReference type="NCBI Taxonomy" id="2500533"/>
    <lineage>
        <taxon>Bacteria</taxon>
        <taxon>Pseudomonadati</taxon>
        <taxon>Pseudomonadota</taxon>
        <taxon>Alphaproteobacteria</taxon>
        <taxon>Rhodobacterales</taxon>
        <taxon>Paracoccaceae</taxon>
        <taxon>Pseudorhodobacter</taxon>
    </lineage>
</organism>
<dbReference type="AlphaFoldDB" id="A0A4P8EIV4"/>
<proteinExistence type="predicted"/>
<dbReference type="GO" id="GO:0019068">
    <property type="term" value="P:virion assembly"/>
    <property type="evidence" value="ECO:0007669"/>
    <property type="project" value="InterPro"/>
</dbReference>
<evidence type="ECO:0000256" key="1">
    <source>
        <dbReference type="SAM" id="MobiDB-lite"/>
    </source>
</evidence>
<protein>
    <submittedName>
        <fullName evidence="2">Phage portal protein</fullName>
    </submittedName>
</protein>
<dbReference type="NCBIfam" id="TIGR01539">
    <property type="entry name" value="portal_lambda"/>
    <property type="match status" value="1"/>
</dbReference>
<feature type="region of interest" description="Disordered" evidence="1">
    <location>
        <begin position="421"/>
        <end position="440"/>
    </location>
</feature>
<gene>
    <name evidence="2" type="ORF">EOK75_12410</name>
</gene>
<sequence>MSSASAKGAIHGGAATVSTRAAHYVLNNPHGSKIAQTLPDQLIGHGIKPIAQVENERLRRNLHRAFEAWTDNADASGLCDFYAMQHQAARDVIVMGEALLIWSMAPDGMPQLKRLHPEQLDRSFTKTLSATNYAVQGVEFDRTTGARVAYHIRSETGHCTSGYMAGDRGLFLSQRLPAASVIHMVRPLVPGQVRGLSWFAPILLTAHELDQLADALLVRAKVAALHAGFIYDAEGTGGGYSGTSDGDSLNVSLEPGTMSVMPPNKRVEFSAPPDSGDGPALAVHTLRSMAAGVNLTYEQLTGDYSQVTYSSLRASLLEFRRFCEAVQHHTIVFQLCRPVWSAFMRWQVMLGNVSATDFMNPATGLQTAKWLPPSWPWVDPQKDANAAIMEMDANLRSRADIIAERGYDVDEIDRQIAADKRHAERLNLNPDKPKDTPDAP</sequence>
<accession>A0A4P8EIV4</accession>
<geneLocation type="plasmid" evidence="2 3">
    <name>unnamed1</name>
</geneLocation>
<evidence type="ECO:0000313" key="3">
    <source>
        <dbReference type="Proteomes" id="UP000298631"/>
    </source>
</evidence>
<evidence type="ECO:0000313" key="2">
    <source>
        <dbReference type="EMBL" id="QCO56625.1"/>
    </source>
</evidence>
<name>A0A4P8EIV4_9RHOB</name>
<keyword evidence="2" id="KW-0614">Plasmid</keyword>
<dbReference type="OrthoDB" id="9770450at2"/>
<dbReference type="EMBL" id="CP039965">
    <property type="protein sequence ID" value="QCO56625.1"/>
    <property type="molecule type" value="Genomic_DNA"/>
</dbReference>
<dbReference type="InterPro" id="IPR006429">
    <property type="entry name" value="Phage_lambda_portal"/>
</dbReference>
<dbReference type="Pfam" id="PF05136">
    <property type="entry name" value="Phage_portal_2"/>
    <property type="match status" value="1"/>
</dbReference>
<dbReference type="KEGG" id="pseb:EOK75_12410"/>
<dbReference type="RefSeq" id="WP_137194405.1">
    <property type="nucleotide sequence ID" value="NZ_CP039965.1"/>
</dbReference>